<proteinExistence type="inferred from homology"/>
<keyword evidence="4" id="KW-1185">Reference proteome</keyword>
<feature type="chain" id="PRO_5047292821" evidence="2">
    <location>
        <begin position="23"/>
        <end position="232"/>
    </location>
</feature>
<comment type="similarity">
    <text evidence="1">Belongs to the OmpW/AlkL family.</text>
</comment>
<accession>A0ABT0AI84</accession>
<dbReference type="EMBL" id="JALHAT010000072">
    <property type="protein sequence ID" value="MCJ1962906.1"/>
    <property type="molecule type" value="Genomic_DNA"/>
</dbReference>
<dbReference type="Pfam" id="PF03922">
    <property type="entry name" value="OmpW"/>
    <property type="match status" value="1"/>
</dbReference>
<dbReference type="SUPFAM" id="SSF56925">
    <property type="entry name" value="OMPA-like"/>
    <property type="match status" value="1"/>
</dbReference>
<evidence type="ECO:0000313" key="3">
    <source>
        <dbReference type="EMBL" id="MCJ1962906.1"/>
    </source>
</evidence>
<dbReference type="RefSeq" id="WP_243803228.1">
    <property type="nucleotide sequence ID" value="NZ_JALHAT010000072.1"/>
</dbReference>
<dbReference type="Gene3D" id="2.40.160.20">
    <property type="match status" value="1"/>
</dbReference>
<dbReference type="Proteomes" id="UP001162802">
    <property type="component" value="Unassembled WGS sequence"/>
</dbReference>
<evidence type="ECO:0000256" key="2">
    <source>
        <dbReference type="SAM" id="SignalP"/>
    </source>
</evidence>
<comment type="caution">
    <text evidence="3">The sequence shown here is derived from an EMBL/GenBank/DDBJ whole genome shotgun (WGS) entry which is preliminary data.</text>
</comment>
<evidence type="ECO:0000313" key="4">
    <source>
        <dbReference type="Proteomes" id="UP001162802"/>
    </source>
</evidence>
<reference evidence="3" key="1">
    <citation type="submission" date="2022-03" db="EMBL/GenBank/DDBJ databases">
        <title>Identification of a novel bacterium isolated from mangrove sediments.</title>
        <authorList>
            <person name="Pan X."/>
        </authorList>
    </citation>
    <scope>NUCLEOTIDE SEQUENCE</scope>
    <source>
        <strain evidence="3">B2637</strain>
    </source>
</reference>
<gene>
    <name evidence="3" type="ORF">MTR65_19665</name>
</gene>
<dbReference type="PANTHER" id="PTHR36920">
    <property type="match status" value="1"/>
</dbReference>
<dbReference type="InterPro" id="IPR005618">
    <property type="entry name" value="OMPW"/>
</dbReference>
<evidence type="ECO:0000256" key="1">
    <source>
        <dbReference type="ARBA" id="ARBA00009330"/>
    </source>
</evidence>
<feature type="signal peptide" evidence="2">
    <location>
        <begin position="1"/>
        <end position="22"/>
    </location>
</feature>
<name>A0ABT0AI84_9SPHN</name>
<dbReference type="PANTHER" id="PTHR36920:SF1">
    <property type="entry name" value="OUTER MEMBRANE PROTEIN W"/>
    <property type="match status" value="1"/>
</dbReference>
<protein>
    <submittedName>
        <fullName evidence="3">Outer membrane beta-barrel protein</fullName>
    </submittedName>
</protein>
<organism evidence="3 4">
    <name type="scientific">Novosphingobium mangrovi</name>
    <name type="common">ex Hu et al. 2023</name>
    <dbReference type="NCBI Taxonomy" id="2930094"/>
    <lineage>
        <taxon>Bacteria</taxon>
        <taxon>Pseudomonadati</taxon>
        <taxon>Pseudomonadota</taxon>
        <taxon>Alphaproteobacteria</taxon>
        <taxon>Sphingomonadales</taxon>
        <taxon>Sphingomonadaceae</taxon>
        <taxon>Novosphingobium</taxon>
    </lineage>
</organism>
<keyword evidence="2" id="KW-0732">Signal</keyword>
<sequence>MRKMTMFVALAAATALSTPAMAGSPDGKFQVKVLGTAVLPNGEIDKIKHLDAGLGDTLAGMGVSDVDAKANDNVVPTLAVEYFFNQNFSLETICCFTQHHVNGAADLSGTELVDHVLILPATVTLKAHLPTGTPFKPYIGAGPSVFFVFDEKPGATAQALGVDRVKMSNSFGVALQGGVDIALGDSGFGVSLDAKKYFMKPTAKFYVEDTKVLETKHNLDPWVLSAGVTYRF</sequence>
<dbReference type="InterPro" id="IPR011250">
    <property type="entry name" value="OMP/PagP_B-barrel"/>
</dbReference>